<dbReference type="InterPro" id="IPR025638">
    <property type="entry name" value="DUF4336"/>
</dbReference>
<keyword evidence="2" id="KW-1185">Reference proteome</keyword>
<dbReference type="RefSeq" id="WP_237378892.1">
    <property type="nucleotide sequence ID" value="NZ_CP071793.1"/>
</dbReference>
<dbReference type="InterPro" id="IPR036866">
    <property type="entry name" value="RibonucZ/Hydroxyglut_hydro"/>
</dbReference>
<dbReference type="EMBL" id="CP071793">
    <property type="protein sequence ID" value="QTD49251.1"/>
    <property type="molecule type" value="Genomic_DNA"/>
</dbReference>
<dbReference type="PANTHER" id="PTHR33835">
    <property type="entry name" value="YALI0C07656P"/>
    <property type="match status" value="1"/>
</dbReference>
<protein>
    <submittedName>
        <fullName evidence="1">DUF4336 domain-containing protein</fullName>
    </submittedName>
</protein>
<dbReference type="PANTHER" id="PTHR33835:SF1">
    <property type="entry name" value="METALLO-BETA-LACTAMASE DOMAIN-CONTAINING PROTEIN"/>
    <property type="match status" value="1"/>
</dbReference>
<gene>
    <name evidence="1" type="ORF">J3U87_27005</name>
</gene>
<organism evidence="1 2">
    <name type="scientific">Sulfidibacter corallicola</name>
    <dbReference type="NCBI Taxonomy" id="2818388"/>
    <lineage>
        <taxon>Bacteria</taxon>
        <taxon>Pseudomonadati</taxon>
        <taxon>Acidobacteriota</taxon>
        <taxon>Holophagae</taxon>
        <taxon>Acanthopleuribacterales</taxon>
        <taxon>Acanthopleuribacteraceae</taxon>
        <taxon>Sulfidibacter</taxon>
    </lineage>
</organism>
<dbReference type="Proteomes" id="UP000663929">
    <property type="component" value="Chromosome"/>
</dbReference>
<evidence type="ECO:0000313" key="2">
    <source>
        <dbReference type="Proteomes" id="UP000663929"/>
    </source>
</evidence>
<sequence>MSESPYGLLEPFEEGIWTCRQPFRFFGLQIGARMTVIDLTGQGDLFVHSPIKLGEKLKQDLEALGSVRHVAAPNCWHHLFVGDYKAQYPDARFYCSPGLDIKRPDIEFDEVLEEGKAYPWSSELAHHVVGGCPTLNEVVFFHATTRTLVVTDIGLHICEESPITTRMLFRVMGNYGRFGWAPIEKKALIKDRVLFQQSISKILEWDFERIVLSHGRLVREDGRSAFQKAFGKH</sequence>
<proteinExistence type="predicted"/>
<dbReference type="SUPFAM" id="SSF56281">
    <property type="entry name" value="Metallo-hydrolase/oxidoreductase"/>
    <property type="match status" value="1"/>
</dbReference>
<reference evidence="1" key="1">
    <citation type="submission" date="2021-03" db="EMBL/GenBank/DDBJ databases">
        <title>Acanthopleuribacteraceae sp. M133.</title>
        <authorList>
            <person name="Wang G."/>
        </authorList>
    </citation>
    <scope>NUCLEOTIDE SEQUENCE</scope>
    <source>
        <strain evidence="1">M133</strain>
    </source>
</reference>
<dbReference type="Pfam" id="PF14234">
    <property type="entry name" value="DUF4336"/>
    <property type="match status" value="1"/>
</dbReference>
<dbReference type="KEGG" id="scor:J3U87_27005"/>
<accession>A0A8A4TK56</accession>
<dbReference type="AlphaFoldDB" id="A0A8A4TK56"/>
<evidence type="ECO:0000313" key="1">
    <source>
        <dbReference type="EMBL" id="QTD49251.1"/>
    </source>
</evidence>
<name>A0A8A4TK56_SULCO</name>